<sequence>MSVRDRMRQSLIAAGLSDRPDLYDSNIHSWRCEHPDRYGHCTCLDELVYDLVAAANEPEET</sequence>
<keyword evidence="2" id="KW-1185">Reference proteome</keyword>
<gene>
    <name evidence="1" type="primary">56</name>
    <name evidence="1" type="ORF">SEA_STAB_56</name>
</gene>
<evidence type="ECO:0000313" key="2">
    <source>
        <dbReference type="Proteomes" id="UP000317877"/>
    </source>
</evidence>
<dbReference type="Proteomes" id="UP000317877">
    <property type="component" value="Segment"/>
</dbReference>
<reference evidence="1 2" key="1">
    <citation type="submission" date="2019-05" db="EMBL/GenBank/DDBJ databases">
        <authorList>
            <person name="Akhtar B.I."/>
            <person name="Arnold A.M."/>
            <person name="Bradley E.T."/>
            <person name="Brothers B.H."/>
            <person name="Butler T.D."/>
            <person name="Camp E.M."/>
            <person name="Carlisle A.C."/>
            <person name="Causey C.L."/>
            <person name="Cole L.M."/>
            <person name="Cordle B.A."/>
            <person name="Council J.C."/>
            <person name="Cranford T.B."/>
            <person name="Davidson A.L."/>
            <person name="Davis T.J."/>
            <person name="DeJohn S.M."/>
            <person name="Dobson M.N."/>
            <person name="Draughn A.N."/>
            <person name="Duncan A."/>
            <person name="Flippo K.C."/>
            <person name="Gentry B.L."/>
            <person name="Temple D.K."/>
            <person name="Claughton R."/>
            <person name="Riley T."/>
            <person name="Yancie K."/>
            <person name="Brown C."/>
            <person name="Monti D.L."/>
            <person name="Garlena R.A."/>
            <person name="Russell D.A."/>
            <person name="Pope W.H."/>
            <person name="Jacobs-Sera D."/>
            <person name="Hatfull G.F."/>
        </authorList>
    </citation>
    <scope>NUCLEOTIDE SEQUENCE [LARGE SCALE GENOMIC DNA]</scope>
</reference>
<dbReference type="KEGG" id="vg:55618402"/>
<protein>
    <submittedName>
        <fullName evidence="1">Uncharacterized protein</fullName>
    </submittedName>
</protein>
<organism evidence="1 2">
    <name type="scientific">Corynebacterium phage StAB</name>
    <dbReference type="NCBI Taxonomy" id="2591204"/>
    <lineage>
        <taxon>Viruses</taxon>
        <taxon>Duplodnaviria</taxon>
        <taxon>Heunggongvirae</taxon>
        <taxon>Uroviricota</taxon>
        <taxon>Caudoviricetes</taxon>
        <taxon>Samwavirus</taxon>
        <taxon>Samwavirus StAB</taxon>
    </lineage>
</organism>
<proteinExistence type="predicted"/>
<name>A0A514DJJ2_9CAUD</name>
<accession>A0A514DJJ2</accession>
<evidence type="ECO:0000313" key="1">
    <source>
        <dbReference type="EMBL" id="QDH93767.1"/>
    </source>
</evidence>
<dbReference type="GeneID" id="55618402"/>
<dbReference type="RefSeq" id="YP_009848002.1">
    <property type="nucleotide sequence ID" value="NC_048780.1"/>
</dbReference>
<dbReference type="EMBL" id="MK937613">
    <property type="protein sequence ID" value="QDH93767.1"/>
    <property type="molecule type" value="Genomic_DNA"/>
</dbReference>